<sequence length="388" mass="42923">MFQESQGMPTGPPPAYEAIVASSQRTPAQEKATSERSLALSDQSYSSVDENDEILQTALDFSHHAPSAQISRQRLPGPVAIPQTAGATGMPFIRAYAPVLQSHGVSMKEFVEFVDNFNIVSASSPPLQVLDLASGAIGMIPMGHAQAISAGVQALVKIGDAVQMKTRAGLFVKKSNTDFFHPRGLKLELLTSAALKAKLGMDPATPIAGDIGQSEGLNATERKLAGLQGAIAPLVFDVPSPNEPTNVLGKITAKQQVSNAKRADKKALKSREKYVEMSQDVDEKLRKRTEKVEEEYEMLDCEREKIERKRDREMEKVARKEKDGPKWAREEGKVMKEFEKDMRKLEEDHEKVREKYEGKVGKREGKRVKKDKEARRAEKGVWLVIDSI</sequence>
<evidence type="ECO:0000313" key="4">
    <source>
        <dbReference type="Proteomes" id="UP001274830"/>
    </source>
</evidence>
<reference evidence="3" key="1">
    <citation type="submission" date="2023-07" db="EMBL/GenBank/DDBJ databases">
        <title>Black Yeasts Isolated from many extreme environments.</title>
        <authorList>
            <person name="Coleine C."/>
            <person name="Stajich J.E."/>
            <person name="Selbmann L."/>
        </authorList>
    </citation>
    <scope>NUCLEOTIDE SEQUENCE</scope>
    <source>
        <strain evidence="3">CCFEE 5485</strain>
    </source>
</reference>
<proteinExistence type="predicted"/>
<keyword evidence="1" id="KW-0175">Coiled coil</keyword>
<dbReference type="PANTHER" id="PTHR38887:SF1">
    <property type="entry name" value="RAS MODIFICATION PROTEIN ERF4"/>
    <property type="match status" value="1"/>
</dbReference>
<comment type="caution">
    <text evidence="3">The sequence shown here is derived from an EMBL/GenBank/DDBJ whole genome shotgun (WGS) entry which is preliminary data.</text>
</comment>
<dbReference type="InterPro" id="IPR053221">
    <property type="entry name" value="Burnettramic_acid_biosynth"/>
</dbReference>
<dbReference type="PANTHER" id="PTHR38887">
    <property type="entry name" value="CHROMOSOME 21, WHOLE GENOME SHOTGUN SEQUENCE"/>
    <property type="match status" value="1"/>
</dbReference>
<gene>
    <name evidence="3" type="ORF">LTR78_008523</name>
</gene>
<name>A0AAE0TPW6_9PEZI</name>
<dbReference type="Proteomes" id="UP001274830">
    <property type="component" value="Unassembled WGS sequence"/>
</dbReference>
<organism evidence="3 4">
    <name type="scientific">Recurvomyces mirabilis</name>
    <dbReference type="NCBI Taxonomy" id="574656"/>
    <lineage>
        <taxon>Eukaryota</taxon>
        <taxon>Fungi</taxon>
        <taxon>Dikarya</taxon>
        <taxon>Ascomycota</taxon>
        <taxon>Pezizomycotina</taxon>
        <taxon>Dothideomycetes</taxon>
        <taxon>Dothideomycetidae</taxon>
        <taxon>Mycosphaerellales</taxon>
        <taxon>Teratosphaeriaceae</taxon>
        <taxon>Recurvomyces</taxon>
    </lineage>
</organism>
<dbReference type="AlphaFoldDB" id="A0AAE0TPW6"/>
<dbReference type="EMBL" id="JAUTXT010000041">
    <property type="protein sequence ID" value="KAK3671600.1"/>
    <property type="molecule type" value="Genomic_DNA"/>
</dbReference>
<feature type="region of interest" description="Disordered" evidence="2">
    <location>
        <begin position="22"/>
        <end position="46"/>
    </location>
</feature>
<accession>A0AAE0TPW6</accession>
<feature type="coiled-coil region" evidence="1">
    <location>
        <begin position="282"/>
        <end position="362"/>
    </location>
</feature>
<evidence type="ECO:0000256" key="2">
    <source>
        <dbReference type="SAM" id="MobiDB-lite"/>
    </source>
</evidence>
<protein>
    <submittedName>
        <fullName evidence="3">Uncharacterized protein</fullName>
    </submittedName>
</protein>
<keyword evidence="4" id="KW-1185">Reference proteome</keyword>
<evidence type="ECO:0000313" key="3">
    <source>
        <dbReference type="EMBL" id="KAK3671600.1"/>
    </source>
</evidence>
<evidence type="ECO:0000256" key="1">
    <source>
        <dbReference type="SAM" id="Coils"/>
    </source>
</evidence>